<evidence type="ECO:0000256" key="1">
    <source>
        <dbReference type="SAM" id="MobiDB-lite"/>
    </source>
</evidence>
<protein>
    <recommendedName>
        <fullName evidence="2">DUF6431 domain-containing protein</fullName>
    </recommendedName>
</protein>
<evidence type="ECO:0000259" key="2">
    <source>
        <dbReference type="Pfam" id="PF20020"/>
    </source>
</evidence>
<comment type="caution">
    <text evidence="3">The sequence shown here is derived from an EMBL/GenBank/DDBJ whole genome shotgun (WGS) entry which is preliminary data.</text>
</comment>
<feature type="region of interest" description="Disordered" evidence="1">
    <location>
        <begin position="14"/>
        <end position="33"/>
    </location>
</feature>
<dbReference type="Proteomes" id="UP000621560">
    <property type="component" value="Unassembled WGS sequence"/>
</dbReference>
<feature type="compositionally biased region" description="Basic residues" evidence="1">
    <location>
        <begin position="14"/>
        <end position="28"/>
    </location>
</feature>
<gene>
    <name evidence="3" type="ORF">IDH44_26295</name>
</gene>
<reference evidence="3" key="1">
    <citation type="submission" date="2020-09" db="EMBL/GenBank/DDBJ databases">
        <title>A novel bacterium of genus Paenibacillus, isolated from South China Sea.</title>
        <authorList>
            <person name="Huang H."/>
            <person name="Mo K."/>
            <person name="Hu Y."/>
        </authorList>
    </citation>
    <scope>NUCLEOTIDE SEQUENCE</scope>
    <source>
        <strain evidence="3">IB182496</strain>
    </source>
</reference>
<accession>A0A927C0E5</accession>
<dbReference type="InterPro" id="IPR045536">
    <property type="entry name" value="DUF6431"/>
</dbReference>
<name>A0A927C0E5_9BACL</name>
<feature type="domain" description="DUF6431" evidence="2">
    <location>
        <begin position="147"/>
        <end position="215"/>
    </location>
</feature>
<dbReference type="AlphaFoldDB" id="A0A927C0E5"/>
<keyword evidence="4" id="KW-1185">Reference proteome</keyword>
<proteinExistence type="predicted"/>
<dbReference type="Pfam" id="PF20020">
    <property type="entry name" value="DUF6431"/>
    <property type="match status" value="1"/>
</dbReference>
<organism evidence="3 4">
    <name type="scientific">Paenibacillus sabuli</name>
    <dbReference type="NCBI Taxonomy" id="2772509"/>
    <lineage>
        <taxon>Bacteria</taxon>
        <taxon>Bacillati</taxon>
        <taxon>Bacillota</taxon>
        <taxon>Bacilli</taxon>
        <taxon>Bacillales</taxon>
        <taxon>Paenibacillaceae</taxon>
        <taxon>Paenibacillus</taxon>
    </lineage>
</organism>
<evidence type="ECO:0000313" key="4">
    <source>
        <dbReference type="Proteomes" id="UP000621560"/>
    </source>
</evidence>
<dbReference type="EMBL" id="JACXIZ010000106">
    <property type="protein sequence ID" value="MBD2848694.1"/>
    <property type="molecule type" value="Genomic_DNA"/>
</dbReference>
<sequence length="318" mass="36661">MNGGYSRRLYRHSLSKERRKRKNKKGRRYGLPPRLPFPKLSLKLSLMKRKRIVKPLPVLEEAVEVERFYASLEKGRLQRHGGLIRLQDMTIRVRKGGYRCPCCRDVVSACTSASGQPSLPSWHHDLTLYLALVSTHGIPEEDRPRQCPKCCQSKRKPHRHSHYERLVMTVTCSEKICIFRFRCPDCGYVHSVIPAFLEPYMQMALDLQEALVETAHQGATVEQIAERTQALPCGSIDERTLASLIRGWNQRLAQLEFGLWAWMLTRIPHLALPRSSSRWGALSTAWTMIRERFPELRNIRFLHGLNGLHFSMTVASHG</sequence>
<evidence type="ECO:0000313" key="3">
    <source>
        <dbReference type="EMBL" id="MBD2848694.1"/>
    </source>
</evidence>